<dbReference type="Gramene" id="FCD_00010689-RA">
    <property type="protein sequence ID" value="FCD_00010689-RA:cds"/>
    <property type="gene ID" value="FCD_00010689"/>
</dbReference>
<protein>
    <submittedName>
        <fullName evidence="1">Uncharacterized protein</fullName>
    </submittedName>
</protein>
<proteinExistence type="predicted"/>
<gene>
    <name evidence="1" type="ORF">TIFTF001_022173</name>
</gene>
<accession>A0AA88DEA4</accession>
<comment type="caution">
    <text evidence="1">The sequence shown here is derived from an EMBL/GenBank/DDBJ whole genome shotgun (WGS) entry which is preliminary data.</text>
</comment>
<dbReference type="EMBL" id="BTGU01000044">
    <property type="protein sequence ID" value="GMN53036.1"/>
    <property type="molecule type" value="Genomic_DNA"/>
</dbReference>
<name>A0AA88DEA4_FICCA</name>
<sequence length="59" mass="6513">MAAAAKRMIGRFSPHLGECMALREGVWLPLALGFSEWTVETDVISILSFSKSGFYGYGR</sequence>
<reference evidence="1" key="1">
    <citation type="submission" date="2023-07" db="EMBL/GenBank/DDBJ databases">
        <title>draft genome sequence of fig (Ficus carica).</title>
        <authorList>
            <person name="Takahashi T."/>
            <person name="Nishimura K."/>
        </authorList>
    </citation>
    <scope>NUCLEOTIDE SEQUENCE</scope>
</reference>
<evidence type="ECO:0000313" key="2">
    <source>
        <dbReference type="Proteomes" id="UP001187192"/>
    </source>
</evidence>
<dbReference type="Proteomes" id="UP001187192">
    <property type="component" value="Unassembled WGS sequence"/>
</dbReference>
<evidence type="ECO:0000313" key="1">
    <source>
        <dbReference type="EMBL" id="GMN53036.1"/>
    </source>
</evidence>
<dbReference type="AlphaFoldDB" id="A0AA88DEA4"/>
<organism evidence="1 2">
    <name type="scientific">Ficus carica</name>
    <name type="common">Common fig</name>
    <dbReference type="NCBI Taxonomy" id="3494"/>
    <lineage>
        <taxon>Eukaryota</taxon>
        <taxon>Viridiplantae</taxon>
        <taxon>Streptophyta</taxon>
        <taxon>Embryophyta</taxon>
        <taxon>Tracheophyta</taxon>
        <taxon>Spermatophyta</taxon>
        <taxon>Magnoliopsida</taxon>
        <taxon>eudicotyledons</taxon>
        <taxon>Gunneridae</taxon>
        <taxon>Pentapetalae</taxon>
        <taxon>rosids</taxon>
        <taxon>fabids</taxon>
        <taxon>Rosales</taxon>
        <taxon>Moraceae</taxon>
        <taxon>Ficeae</taxon>
        <taxon>Ficus</taxon>
    </lineage>
</organism>
<keyword evidence="2" id="KW-1185">Reference proteome</keyword>